<dbReference type="InterPro" id="IPR043855">
    <property type="entry name" value="DUF5817"/>
</dbReference>
<evidence type="ECO:0000259" key="1">
    <source>
        <dbReference type="Pfam" id="PF19134"/>
    </source>
</evidence>
<dbReference type="AlphaFoldDB" id="A0A1H2QVN3"/>
<dbReference type="Proteomes" id="UP000182573">
    <property type="component" value="Unassembled WGS sequence"/>
</dbReference>
<dbReference type="Pfam" id="PF22798">
    <property type="entry name" value="DUF5817_CT"/>
    <property type="match status" value="1"/>
</dbReference>
<gene>
    <name evidence="3" type="ORF">SAMN05443574_101397</name>
</gene>
<dbReference type="EMBL" id="FNOF01000001">
    <property type="protein sequence ID" value="SDW11203.1"/>
    <property type="molecule type" value="Genomic_DNA"/>
</dbReference>
<protein>
    <submittedName>
        <fullName evidence="3">Uncharacterized protein</fullName>
    </submittedName>
</protein>
<accession>A0A1H2QVN3</accession>
<reference evidence="3 4" key="1">
    <citation type="submission" date="2016-10" db="EMBL/GenBank/DDBJ databases">
        <authorList>
            <person name="de Groot N.N."/>
        </authorList>
    </citation>
    <scope>NUCLEOTIDE SEQUENCE [LARGE SCALE GENOMIC DNA]</scope>
    <source>
        <strain evidence="3 4">DSM 3756</strain>
    </source>
</reference>
<dbReference type="Pfam" id="PF19134">
    <property type="entry name" value="DUF5817"/>
    <property type="match status" value="1"/>
</dbReference>
<feature type="domain" description="DUF5817" evidence="2">
    <location>
        <begin position="120"/>
        <end position="173"/>
    </location>
</feature>
<evidence type="ECO:0000313" key="3">
    <source>
        <dbReference type="EMBL" id="SDW11203.1"/>
    </source>
</evidence>
<name>A0A1H2QVN3_HALVA</name>
<dbReference type="Gene3D" id="3.90.820.10">
    <property type="entry name" value="Structural Genomics, Unknown Function 30-nov-00 1gh9 Mol_id"/>
    <property type="match status" value="1"/>
</dbReference>
<organism evidence="3 4">
    <name type="scientific">Haloarcula vallismortis</name>
    <name type="common">Halobacterium vallismortis</name>
    <dbReference type="NCBI Taxonomy" id="28442"/>
    <lineage>
        <taxon>Archaea</taxon>
        <taxon>Methanobacteriati</taxon>
        <taxon>Methanobacteriota</taxon>
        <taxon>Stenosarchaea group</taxon>
        <taxon>Halobacteria</taxon>
        <taxon>Halobacteriales</taxon>
        <taxon>Haloarculaceae</taxon>
        <taxon>Haloarcula</taxon>
    </lineage>
</organism>
<evidence type="ECO:0000313" key="4">
    <source>
        <dbReference type="Proteomes" id="UP000182573"/>
    </source>
</evidence>
<evidence type="ECO:0000259" key="2">
    <source>
        <dbReference type="Pfam" id="PF22798"/>
    </source>
</evidence>
<sequence>MYAVVGCSDCSALWVTEGRPETTQCPRCGTRRKHEKRRKFVETDDEAHAREVRASMLANRQGEDDAFAALDSYAEMERQVDDAGVDDETYLEESGVDTDAVSAAAERVEQGATGGSSRKETVTNALRELDEPTEDDIVAYAEERGVPASYTRKALDKLLRAGKASESRGQYRLL</sequence>
<dbReference type="STRING" id="28442.SAMN05443574_101397"/>
<proteinExistence type="predicted"/>
<feature type="domain" description="DUF5817" evidence="1">
    <location>
        <begin position="2"/>
        <end position="58"/>
    </location>
</feature>
<dbReference type="RefSeq" id="WP_004518615.1">
    <property type="nucleotide sequence ID" value="NZ_FNOF01000001.1"/>
</dbReference>
<dbReference type="InterPro" id="IPR053849">
    <property type="entry name" value="DUF5817_C"/>
</dbReference>